<dbReference type="HOGENOM" id="CLU_088979_2_0_1"/>
<sequence>MAVPADKTVANISGVYNMNRTLSGDTDTILSLQNIGWLKRKALSVAPVTITITHYPETGVINVDSNALNVIKSSEDMHIDGKPYEQNHPLWGPLKLTTQKIKLSELDDEKLKEGWVDEELLQVVATHEAQKWIATQIWGFQEVEVNGKSEKRHFRRVRLDKDGKKGVTYTHMVYDFSPSPSA</sequence>
<comment type="caution">
    <text evidence="1">The sequence shown here is derived from an EMBL/GenBank/DDBJ whole genome shotgun (WGS) entry which is preliminary data.</text>
</comment>
<accession>S8A8G9</accession>
<dbReference type="InterPro" id="IPR053037">
    <property type="entry name" value="Pericyclase_pydY-like"/>
</dbReference>
<organism evidence="1 2">
    <name type="scientific">Dactylellina haptotyla (strain CBS 200.50)</name>
    <name type="common">Nematode-trapping fungus</name>
    <name type="synonym">Monacrosporium haptotylum</name>
    <dbReference type="NCBI Taxonomy" id="1284197"/>
    <lineage>
        <taxon>Eukaryota</taxon>
        <taxon>Fungi</taxon>
        <taxon>Dikarya</taxon>
        <taxon>Ascomycota</taxon>
        <taxon>Pezizomycotina</taxon>
        <taxon>Orbiliomycetes</taxon>
        <taxon>Orbiliales</taxon>
        <taxon>Orbiliaceae</taxon>
        <taxon>Dactylellina</taxon>
    </lineage>
</organism>
<dbReference type="OrthoDB" id="425354at2759"/>
<dbReference type="OMA" id="GERRYCM"/>
<proteinExistence type="predicted"/>
<reference evidence="2" key="2">
    <citation type="submission" date="2013-04" db="EMBL/GenBank/DDBJ databases">
        <title>Genomic mechanisms accounting for the adaptation to parasitism in nematode-trapping fungi.</title>
        <authorList>
            <person name="Ahren D.G."/>
        </authorList>
    </citation>
    <scope>NUCLEOTIDE SEQUENCE [LARGE SCALE GENOMIC DNA]</scope>
    <source>
        <strain evidence="2">CBS 200.50</strain>
    </source>
</reference>
<dbReference type="PANTHER" id="PTHR38115:SF1">
    <property type="entry name" value="LIPOCALIN-LIKE DOMAIN-CONTAINING PROTEIN"/>
    <property type="match status" value="1"/>
</dbReference>
<dbReference type="AlphaFoldDB" id="S8A8G9"/>
<reference evidence="1 2" key="1">
    <citation type="journal article" date="2013" name="PLoS Genet.">
        <title>Genomic mechanisms accounting for the adaptation to parasitism in nematode-trapping fungi.</title>
        <authorList>
            <person name="Meerupati T."/>
            <person name="Andersson K.M."/>
            <person name="Friman E."/>
            <person name="Kumar D."/>
            <person name="Tunlid A."/>
            <person name="Ahren D."/>
        </authorList>
    </citation>
    <scope>NUCLEOTIDE SEQUENCE [LARGE SCALE GENOMIC DNA]</scope>
    <source>
        <strain evidence="1 2">CBS 200.50</strain>
    </source>
</reference>
<evidence type="ECO:0000313" key="1">
    <source>
        <dbReference type="EMBL" id="EPS39159.1"/>
    </source>
</evidence>
<dbReference type="Proteomes" id="UP000015100">
    <property type="component" value="Unassembled WGS sequence"/>
</dbReference>
<gene>
    <name evidence="1" type="ORF">H072_7096</name>
</gene>
<dbReference type="eggNOG" id="ENOG502S22D">
    <property type="taxonomic scope" value="Eukaryota"/>
</dbReference>
<evidence type="ECO:0000313" key="2">
    <source>
        <dbReference type="Proteomes" id="UP000015100"/>
    </source>
</evidence>
<keyword evidence="2" id="KW-1185">Reference proteome</keyword>
<dbReference type="PANTHER" id="PTHR38115">
    <property type="entry name" value="LIPOCALIN-LIKE DOMAIN-CONTAINING PROTEIN"/>
    <property type="match status" value="1"/>
</dbReference>
<name>S8A8G9_DACHA</name>
<dbReference type="EMBL" id="AQGS01000487">
    <property type="protein sequence ID" value="EPS39159.1"/>
    <property type="molecule type" value="Genomic_DNA"/>
</dbReference>
<protein>
    <submittedName>
        <fullName evidence="1">Uncharacterized protein</fullName>
    </submittedName>
</protein>